<evidence type="ECO:0000256" key="1">
    <source>
        <dbReference type="SAM" id="Phobius"/>
    </source>
</evidence>
<feature type="transmembrane region" description="Helical" evidence="1">
    <location>
        <begin position="178"/>
        <end position="197"/>
    </location>
</feature>
<evidence type="ECO:0000313" key="2">
    <source>
        <dbReference type="EMBL" id="VTS24069.1"/>
    </source>
</evidence>
<evidence type="ECO:0000313" key="3">
    <source>
        <dbReference type="Proteomes" id="UP000403538"/>
    </source>
</evidence>
<organism evidence="2 3">
    <name type="scientific">Streptococcus anginosus</name>
    <dbReference type="NCBI Taxonomy" id="1328"/>
    <lineage>
        <taxon>Bacteria</taxon>
        <taxon>Bacillati</taxon>
        <taxon>Bacillota</taxon>
        <taxon>Bacilli</taxon>
        <taxon>Lactobacillales</taxon>
        <taxon>Streptococcaceae</taxon>
        <taxon>Streptococcus</taxon>
        <taxon>Streptococcus anginosus group</taxon>
    </lineage>
</organism>
<reference evidence="2 3" key="1">
    <citation type="submission" date="2019-05" db="EMBL/GenBank/DDBJ databases">
        <authorList>
            <consortium name="Pathogen Informatics"/>
        </authorList>
    </citation>
    <scope>NUCLEOTIDE SEQUENCE [LARGE SCALE GENOMIC DNA]</scope>
    <source>
        <strain evidence="2 3">NCTC11062</strain>
    </source>
</reference>
<protein>
    <submittedName>
        <fullName evidence="2">Uncharacterized protein</fullName>
    </submittedName>
</protein>
<feature type="transmembrane region" description="Helical" evidence="1">
    <location>
        <begin position="253"/>
        <end position="273"/>
    </location>
</feature>
<keyword evidence="1" id="KW-0812">Transmembrane</keyword>
<feature type="transmembrane region" description="Helical" evidence="1">
    <location>
        <begin position="142"/>
        <end position="163"/>
    </location>
</feature>
<dbReference type="Proteomes" id="UP000403538">
    <property type="component" value="Unassembled WGS sequence"/>
</dbReference>
<keyword evidence="1" id="KW-1133">Transmembrane helix</keyword>
<dbReference type="RefSeq" id="WP_126406532.1">
    <property type="nucleotide sequence ID" value="NZ_CABEID010000001.1"/>
</dbReference>
<gene>
    <name evidence="2" type="ORF">NCTC11062_00438</name>
</gene>
<proteinExistence type="predicted"/>
<sequence>MEVGHIITLLSGAGLGAILSAILVFVSNNKSRSLDYMSEEHLYYRNNLRTIIKDLYSFNDLQKPLNELKLLLDAKGKRVRKVGGYSTYLKDGHIWILINKIESELKNNGKVPKELIDKLISYSELLLDYELSSSRKKVRYKVFETFVFISIVLGTVLSVIWFIKPNWRDVNGNIVSDLIPLICIGLCLTSFLIFYFLRDHVRLSFRNGNSFLMILFIIFYLLPLFGIIQRYNENAIEALSHISFLENINKDKFIFIIRGALFILEILFLLLSIDDEKSQYIEEIRAVENADIFENLLKINNAIDNEDDSSSIMNNDYIRCFQKFLAKKDSRKLEEMIVEEKWEEVISDIQKENLWKKSLYKKEITYLEKYLKDKK</sequence>
<dbReference type="EMBL" id="CABEID010000001">
    <property type="protein sequence ID" value="VTS24069.1"/>
    <property type="molecule type" value="Genomic_DNA"/>
</dbReference>
<keyword evidence="1" id="KW-0472">Membrane</keyword>
<name>A0A4U9YCP2_STRAP</name>
<feature type="transmembrane region" description="Helical" evidence="1">
    <location>
        <begin position="6"/>
        <end position="26"/>
    </location>
</feature>
<feature type="transmembrane region" description="Helical" evidence="1">
    <location>
        <begin position="209"/>
        <end position="228"/>
    </location>
</feature>
<accession>A0A4U9YCP2</accession>
<dbReference type="AlphaFoldDB" id="A0A4U9YCP2"/>